<feature type="signal peptide" evidence="2">
    <location>
        <begin position="1"/>
        <end position="28"/>
    </location>
</feature>
<name>A0A3E0GWT5_9PSEU</name>
<feature type="chain" id="PRO_5017667101" description="Secreted protein" evidence="2">
    <location>
        <begin position="29"/>
        <end position="283"/>
    </location>
</feature>
<dbReference type="EMBL" id="QUNO01000026">
    <property type="protein sequence ID" value="REH28633.1"/>
    <property type="molecule type" value="Genomic_DNA"/>
</dbReference>
<evidence type="ECO:0000256" key="2">
    <source>
        <dbReference type="SAM" id="SignalP"/>
    </source>
</evidence>
<accession>A0A3E0GWT5</accession>
<sequence length="283" mass="28855">MKRISAIGIAVLAGSALLLLVPAEPAEADGPGGQIVVTPGDQTGAFELPSVGVGATSPGRPGSSAQAASTSQANSPGAEGDAASPQDPGPGVPCMYDYAGGMEAYNEACVRPHVAEGAQQPSANQLAIQAYRQLALPRPVPHFSPDVTTPSGPATIIGEHTWLWTDKNTWALQSKRVQAGAVWAEVTAMATKLMFNSGAGRSISCPGPGTVYTTAAGLHVPSPDCDYVFDEPSARVDAMFAIQWTVRWTGSTGTAPVGGSLPDMTSRAAAGFAVVEIQALNAS</sequence>
<keyword evidence="2" id="KW-0732">Signal</keyword>
<keyword evidence="4" id="KW-1185">Reference proteome</keyword>
<comment type="caution">
    <text evidence="3">The sequence shown here is derived from an EMBL/GenBank/DDBJ whole genome shotgun (WGS) entry which is preliminary data.</text>
</comment>
<dbReference type="AlphaFoldDB" id="A0A3E0GWT5"/>
<organism evidence="3 4">
    <name type="scientific">Kutzneria buriramensis</name>
    <dbReference type="NCBI Taxonomy" id="1045776"/>
    <lineage>
        <taxon>Bacteria</taxon>
        <taxon>Bacillati</taxon>
        <taxon>Actinomycetota</taxon>
        <taxon>Actinomycetes</taxon>
        <taxon>Pseudonocardiales</taxon>
        <taxon>Pseudonocardiaceae</taxon>
        <taxon>Kutzneria</taxon>
    </lineage>
</organism>
<dbReference type="Proteomes" id="UP000256269">
    <property type="component" value="Unassembled WGS sequence"/>
</dbReference>
<gene>
    <name evidence="3" type="ORF">BCF44_12675</name>
</gene>
<evidence type="ECO:0000313" key="3">
    <source>
        <dbReference type="EMBL" id="REH28633.1"/>
    </source>
</evidence>
<feature type="region of interest" description="Disordered" evidence="1">
    <location>
        <begin position="28"/>
        <end position="91"/>
    </location>
</feature>
<protein>
    <recommendedName>
        <fullName evidence="5">Secreted protein</fullName>
    </recommendedName>
</protein>
<reference evidence="3 4" key="1">
    <citation type="submission" date="2018-08" db="EMBL/GenBank/DDBJ databases">
        <title>Genomic Encyclopedia of Archaeal and Bacterial Type Strains, Phase II (KMG-II): from individual species to whole genera.</title>
        <authorList>
            <person name="Goeker M."/>
        </authorList>
    </citation>
    <scope>NUCLEOTIDE SEQUENCE [LARGE SCALE GENOMIC DNA]</scope>
    <source>
        <strain evidence="3 4">DSM 45791</strain>
    </source>
</reference>
<evidence type="ECO:0008006" key="5">
    <source>
        <dbReference type="Google" id="ProtNLM"/>
    </source>
</evidence>
<feature type="compositionally biased region" description="Low complexity" evidence="1">
    <location>
        <begin position="63"/>
        <end position="73"/>
    </location>
</feature>
<evidence type="ECO:0000256" key="1">
    <source>
        <dbReference type="SAM" id="MobiDB-lite"/>
    </source>
</evidence>
<proteinExistence type="predicted"/>
<evidence type="ECO:0000313" key="4">
    <source>
        <dbReference type="Proteomes" id="UP000256269"/>
    </source>
</evidence>